<dbReference type="OMA" id="AAHSCQL"/>
<comment type="catalytic activity">
    <reaction evidence="6">
        <text>(5R)-5-hydroxy-L-lysine + GTP = (5R)-5-phosphooxy-L-lysine + GDP + H(+)</text>
        <dbReference type="Rhea" id="RHEA:19049"/>
        <dbReference type="ChEBI" id="CHEBI:15378"/>
        <dbReference type="ChEBI" id="CHEBI:37565"/>
        <dbReference type="ChEBI" id="CHEBI:57882"/>
        <dbReference type="ChEBI" id="CHEBI:58189"/>
        <dbReference type="ChEBI" id="CHEBI:58357"/>
        <dbReference type="EC" id="2.7.1.81"/>
    </reaction>
</comment>
<evidence type="ECO:0000313" key="12">
    <source>
        <dbReference type="Proteomes" id="UP000027135"/>
    </source>
</evidence>
<evidence type="ECO:0000256" key="3">
    <source>
        <dbReference type="ARBA" id="ARBA00022490"/>
    </source>
</evidence>
<comment type="similarity">
    <text evidence="2">Belongs to the aminoglycoside phosphotransferase family.</text>
</comment>
<dbReference type="Gene3D" id="3.30.200.20">
    <property type="entry name" value="Phosphorylase Kinase, domain 1"/>
    <property type="match status" value="1"/>
</dbReference>
<dbReference type="FunFam" id="3.90.1200.10:FF:000007">
    <property type="entry name" value="hydroxylysine kinase isoform X1"/>
    <property type="match status" value="1"/>
</dbReference>
<evidence type="ECO:0000313" key="11">
    <source>
        <dbReference type="EMBL" id="KDR20869.1"/>
    </source>
</evidence>
<keyword evidence="4 11" id="KW-0808">Transferase</keyword>
<dbReference type="AlphaFoldDB" id="A0A067RAL0"/>
<dbReference type="GO" id="GO:0047992">
    <property type="term" value="F:hydroxylysine kinase activity"/>
    <property type="evidence" value="ECO:0007669"/>
    <property type="project" value="UniProtKB-EC"/>
</dbReference>
<gene>
    <name evidence="11" type="ORF">L798_04971</name>
</gene>
<sequence length="366" mass="41415">MQMLEPGQKIRPRLSRQEAVTMVRRLYGLEDVTIEELNGYDDKNYHVQICAGSKKPQIWPHGYVLKVTNSLDSEKLPLVEGQIEIALYLGTRGINCPQPVKNLSGNYYSLEELTHEGVDRKRHVVRMLTYQPGQLLNTAPCTQNLMFKVGKFLGQMDRVLRGFRNPAYDNAKSIWSLECAPSLTKFTFAVKDVDKNDLVNKVIDAFGRDVLPIVHTLEKGMIHGDFNDQNVVVGPDPVDGSWDVTAVLDFGDTQLSCYVFELAITVCYVMLLASDLNPLDAAGHVIAGYSMVRPLPDVEFNILKVCVSARLCQSLVMGAYSYQQDPKNEYLIITSQRGWNVLRLLWNTPQSDLINRWRKTVPLYKT</sequence>
<reference evidence="11 12" key="1">
    <citation type="journal article" date="2014" name="Nat. Commun.">
        <title>Molecular traces of alternative social organization in a termite genome.</title>
        <authorList>
            <person name="Terrapon N."/>
            <person name="Li C."/>
            <person name="Robertson H.M."/>
            <person name="Ji L."/>
            <person name="Meng X."/>
            <person name="Booth W."/>
            <person name="Chen Z."/>
            <person name="Childers C.P."/>
            <person name="Glastad K.M."/>
            <person name="Gokhale K."/>
            <person name="Gowin J."/>
            <person name="Gronenberg W."/>
            <person name="Hermansen R.A."/>
            <person name="Hu H."/>
            <person name="Hunt B.G."/>
            <person name="Huylmans A.K."/>
            <person name="Khalil S.M."/>
            <person name="Mitchell R.D."/>
            <person name="Munoz-Torres M.C."/>
            <person name="Mustard J.A."/>
            <person name="Pan H."/>
            <person name="Reese J.T."/>
            <person name="Scharf M.E."/>
            <person name="Sun F."/>
            <person name="Vogel H."/>
            <person name="Xiao J."/>
            <person name="Yang W."/>
            <person name="Yang Z."/>
            <person name="Yang Z."/>
            <person name="Zhou J."/>
            <person name="Zhu J."/>
            <person name="Brent C.S."/>
            <person name="Elsik C.G."/>
            <person name="Goodisman M.A."/>
            <person name="Liberles D.A."/>
            <person name="Roe R.M."/>
            <person name="Vargo E.L."/>
            <person name="Vilcinskas A."/>
            <person name="Wang J."/>
            <person name="Bornberg-Bauer E."/>
            <person name="Korb J."/>
            <person name="Zhang G."/>
            <person name="Liebig J."/>
        </authorList>
    </citation>
    <scope>NUCLEOTIDE SEQUENCE [LARGE SCALE GENOMIC DNA]</scope>
    <source>
        <tissue evidence="11">Whole organism</tissue>
    </source>
</reference>
<dbReference type="Gene3D" id="3.90.1200.10">
    <property type="match status" value="1"/>
</dbReference>
<dbReference type="eggNOG" id="ENOG502QT7T">
    <property type="taxonomic scope" value="Eukaryota"/>
</dbReference>
<dbReference type="EMBL" id="KK852582">
    <property type="protein sequence ID" value="KDR20869.1"/>
    <property type="molecule type" value="Genomic_DNA"/>
</dbReference>
<evidence type="ECO:0000256" key="9">
    <source>
        <dbReference type="ARBA" id="ARBA00040505"/>
    </source>
</evidence>
<organism evidence="11 12">
    <name type="scientific">Zootermopsis nevadensis</name>
    <name type="common">Dampwood termite</name>
    <dbReference type="NCBI Taxonomy" id="136037"/>
    <lineage>
        <taxon>Eukaryota</taxon>
        <taxon>Metazoa</taxon>
        <taxon>Ecdysozoa</taxon>
        <taxon>Arthropoda</taxon>
        <taxon>Hexapoda</taxon>
        <taxon>Insecta</taxon>
        <taxon>Pterygota</taxon>
        <taxon>Neoptera</taxon>
        <taxon>Polyneoptera</taxon>
        <taxon>Dictyoptera</taxon>
        <taxon>Blattodea</taxon>
        <taxon>Blattoidea</taxon>
        <taxon>Termitoidae</taxon>
        <taxon>Termopsidae</taxon>
        <taxon>Zootermopsis</taxon>
    </lineage>
</organism>
<evidence type="ECO:0000256" key="7">
    <source>
        <dbReference type="ARBA" id="ARBA00037368"/>
    </source>
</evidence>
<dbReference type="GO" id="GO:0005737">
    <property type="term" value="C:cytoplasm"/>
    <property type="evidence" value="ECO:0007669"/>
    <property type="project" value="UniProtKB-SubCell"/>
</dbReference>
<keyword evidence="5" id="KW-0418">Kinase</keyword>
<evidence type="ECO:0000256" key="8">
    <source>
        <dbReference type="ARBA" id="ARBA00038873"/>
    </source>
</evidence>
<dbReference type="PANTHER" id="PTHR21064:SF1">
    <property type="entry name" value="HYDROXYLYSINE KINASE"/>
    <property type="match status" value="1"/>
</dbReference>
<dbReference type="EC" id="2.7.1.81" evidence="8"/>
<feature type="domain" description="Aminoglycoside phosphotransferase" evidence="10">
    <location>
        <begin position="38"/>
        <end position="268"/>
    </location>
</feature>
<evidence type="ECO:0000256" key="1">
    <source>
        <dbReference type="ARBA" id="ARBA00004496"/>
    </source>
</evidence>
<keyword evidence="12" id="KW-1185">Reference proteome</keyword>
<evidence type="ECO:0000256" key="5">
    <source>
        <dbReference type="ARBA" id="ARBA00022777"/>
    </source>
</evidence>
<proteinExistence type="inferred from homology"/>
<name>A0A067RAL0_ZOONE</name>
<evidence type="ECO:0000259" key="10">
    <source>
        <dbReference type="Pfam" id="PF01636"/>
    </source>
</evidence>
<evidence type="ECO:0000256" key="4">
    <source>
        <dbReference type="ARBA" id="ARBA00022679"/>
    </source>
</evidence>
<comment type="function">
    <text evidence="7">Catalyzes the GTP-dependent phosphorylation of 5-hydroxy-L-lysine.</text>
</comment>
<dbReference type="FunCoup" id="A0A067RAL0">
    <property type="interactions" value="154"/>
</dbReference>
<dbReference type="InParanoid" id="A0A067RAL0"/>
<evidence type="ECO:0000256" key="2">
    <source>
        <dbReference type="ARBA" id="ARBA00006219"/>
    </source>
</evidence>
<dbReference type="Proteomes" id="UP000027135">
    <property type="component" value="Unassembled WGS sequence"/>
</dbReference>
<dbReference type="Pfam" id="PF01636">
    <property type="entry name" value="APH"/>
    <property type="match status" value="1"/>
</dbReference>
<comment type="subcellular location">
    <subcellularLocation>
        <location evidence="1">Cytoplasm</location>
    </subcellularLocation>
</comment>
<dbReference type="STRING" id="136037.A0A067RAL0"/>
<evidence type="ECO:0000256" key="6">
    <source>
        <dbReference type="ARBA" id="ARBA00036820"/>
    </source>
</evidence>
<dbReference type="FunFam" id="3.30.200.20:FF:000549">
    <property type="entry name" value="hydroxylysine kinase"/>
    <property type="match status" value="1"/>
</dbReference>
<dbReference type="InterPro" id="IPR050249">
    <property type="entry name" value="Pseudomonas-type_ThrB"/>
</dbReference>
<protein>
    <recommendedName>
        <fullName evidence="9">Hydroxylysine kinase</fullName>
        <ecNumber evidence="8">2.7.1.81</ecNumber>
    </recommendedName>
</protein>
<accession>A0A067RAL0</accession>
<dbReference type="PANTHER" id="PTHR21064">
    <property type="entry name" value="AMINOGLYCOSIDE PHOSPHOTRANSFERASE DOMAIN-CONTAINING PROTEIN-RELATED"/>
    <property type="match status" value="1"/>
</dbReference>
<dbReference type="InterPro" id="IPR011009">
    <property type="entry name" value="Kinase-like_dom_sf"/>
</dbReference>
<dbReference type="SUPFAM" id="SSF56112">
    <property type="entry name" value="Protein kinase-like (PK-like)"/>
    <property type="match status" value="1"/>
</dbReference>
<keyword evidence="3" id="KW-0963">Cytoplasm</keyword>
<dbReference type="InterPro" id="IPR002575">
    <property type="entry name" value="Aminoglycoside_PTrfase"/>
</dbReference>